<dbReference type="PANTHER" id="PTHR33077:SF66">
    <property type="entry name" value="PROTEIN TIFY"/>
    <property type="match status" value="1"/>
</dbReference>
<dbReference type="PROSITE" id="PS51320">
    <property type="entry name" value="TIFY"/>
    <property type="match status" value="1"/>
</dbReference>
<dbReference type="GO" id="GO:0031347">
    <property type="term" value="P:regulation of defense response"/>
    <property type="evidence" value="ECO:0007669"/>
    <property type="project" value="UniProtKB-UniRule"/>
</dbReference>
<organism evidence="4 5">
    <name type="scientific">Deinandra increscens subsp. villosa</name>
    <dbReference type="NCBI Taxonomy" id="3103831"/>
    <lineage>
        <taxon>Eukaryota</taxon>
        <taxon>Viridiplantae</taxon>
        <taxon>Streptophyta</taxon>
        <taxon>Embryophyta</taxon>
        <taxon>Tracheophyta</taxon>
        <taxon>Spermatophyta</taxon>
        <taxon>Magnoliopsida</taxon>
        <taxon>eudicotyledons</taxon>
        <taxon>Gunneridae</taxon>
        <taxon>Pentapetalae</taxon>
        <taxon>asterids</taxon>
        <taxon>campanulids</taxon>
        <taxon>Asterales</taxon>
        <taxon>Asteraceae</taxon>
        <taxon>Asteroideae</taxon>
        <taxon>Heliantheae alliance</taxon>
        <taxon>Madieae</taxon>
        <taxon>Madiinae</taxon>
        <taxon>Deinandra</taxon>
    </lineage>
</organism>
<keyword evidence="5" id="KW-1185">Reference proteome</keyword>
<dbReference type="EMBL" id="JBCNJP010000020">
    <property type="protein sequence ID" value="KAK9060533.1"/>
    <property type="molecule type" value="Genomic_DNA"/>
</dbReference>
<comment type="function">
    <text evidence="2">Repressor of jasmonate responses.</text>
</comment>
<feature type="domain" description="Tify" evidence="3">
    <location>
        <begin position="111"/>
        <end position="146"/>
    </location>
</feature>
<evidence type="ECO:0000259" key="3">
    <source>
        <dbReference type="PROSITE" id="PS51320"/>
    </source>
</evidence>
<dbReference type="GO" id="GO:0009611">
    <property type="term" value="P:response to wounding"/>
    <property type="evidence" value="ECO:0007669"/>
    <property type="project" value="UniProtKB-UniRule"/>
</dbReference>
<comment type="subcellular location">
    <subcellularLocation>
        <location evidence="2">Nucleus</location>
    </subcellularLocation>
</comment>
<dbReference type="InterPro" id="IPR018467">
    <property type="entry name" value="CCT_CS"/>
</dbReference>
<dbReference type="GO" id="GO:0005634">
    <property type="term" value="C:nucleus"/>
    <property type="evidence" value="ECO:0007669"/>
    <property type="project" value="UniProtKB-SubCell"/>
</dbReference>
<proteinExistence type="inferred from homology"/>
<keyword evidence="2" id="KW-0539">Nucleus</keyword>
<dbReference type="PANTHER" id="PTHR33077">
    <property type="entry name" value="PROTEIN TIFY 4A-RELATED-RELATED"/>
    <property type="match status" value="1"/>
</dbReference>
<comment type="similarity">
    <text evidence="1 2">Belongs to the TIFY/JAZ family.</text>
</comment>
<name>A0AAP0CWC2_9ASTR</name>
<accession>A0AAP0CWC2</accession>
<evidence type="ECO:0000256" key="2">
    <source>
        <dbReference type="RuleBase" id="RU369065"/>
    </source>
</evidence>
<dbReference type="InterPro" id="IPR040390">
    <property type="entry name" value="TIFY/JAZ"/>
</dbReference>
<dbReference type="Pfam" id="PF06200">
    <property type="entry name" value="tify"/>
    <property type="match status" value="1"/>
</dbReference>
<dbReference type="SMART" id="SM00979">
    <property type="entry name" value="TIFY"/>
    <property type="match status" value="1"/>
</dbReference>
<dbReference type="AlphaFoldDB" id="A0AAP0CWC2"/>
<dbReference type="Proteomes" id="UP001408789">
    <property type="component" value="Unassembled WGS sequence"/>
</dbReference>
<evidence type="ECO:0000313" key="4">
    <source>
        <dbReference type="EMBL" id="KAK9060533.1"/>
    </source>
</evidence>
<evidence type="ECO:0000256" key="1">
    <source>
        <dbReference type="ARBA" id="ARBA00008614"/>
    </source>
</evidence>
<keyword evidence="2" id="KW-1184">Jasmonic acid signaling pathway</keyword>
<evidence type="ECO:0000313" key="5">
    <source>
        <dbReference type="Proteomes" id="UP001408789"/>
    </source>
</evidence>
<comment type="caution">
    <text evidence="4">The sequence shown here is derived from an EMBL/GenBank/DDBJ whole genome shotgun (WGS) entry which is preliminary data.</text>
</comment>
<comment type="domain">
    <text evidence="2">The jas domain is required for interaction with COI1.</text>
</comment>
<reference evidence="4 5" key="1">
    <citation type="submission" date="2024-04" db="EMBL/GenBank/DDBJ databases">
        <title>The reference genome of an endangered Asteraceae, Deinandra increscens subsp. villosa, native to the Central Coast of California.</title>
        <authorList>
            <person name="Guilliams M."/>
            <person name="Hasenstab-Lehman K."/>
            <person name="Meyer R."/>
            <person name="Mcevoy S."/>
        </authorList>
    </citation>
    <scope>NUCLEOTIDE SEQUENCE [LARGE SCALE GENOMIC DNA]</scope>
    <source>
        <tissue evidence="4">Leaf</tissue>
    </source>
</reference>
<sequence length="230" mass="25372">MSTAKNCFSGTGEKRSSFAMTCNRLSMFLKEKGRLRDLGIDATFDVKGKPEISSPATETNNTTVDFLSNLDVPVQTSEKTEKSVDLLPQYVSLDSFCKPDDDSGNKAVGPTESKTANMTIFYRGEVLVFDHISAEKARDMVLAARGNQIQNRIPLTSTSDSPPNETFGSQDQILHGLKDNGSDLPIARRSSLHKFLAKRKERAVERGPYQLPNRLISAPSSSHLKFDLNL</sequence>
<gene>
    <name evidence="4" type="ORF">SSX86_021237</name>
</gene>
<protein>
    <recommendedName>
        <fullName evidence="2">Protein TIFY</fullName>
    </recommendedName>
    <alternativeName>
        <fullName evidence="2">Jasmonate ZIM domain-containing protein</fullName>
    </alternativeName>
</protein>
<dbReference type="Pfam" id="PF09425">
    <property type="entry name" value="Jas_motif"/>
    <property type="match status" value="1"/>
</dbReference>
<dbReference type="InterPro" id="IPR010399">
    <property type="entry name" value="Tify_dom"/>
</dbReference>
<dbReference type="GO" id="GO:2000022">
    <property type="term" value="P:regulation of jasmonic acid mediated signaling pathway"/>
    <property type="evidence" value="ECO:0007669"/>
    <property type="project" value="UniProtKB-UniRule"/>
</dbReference>